<gene>
    <name evidence="1" type="ORF">MTR67_031016</name>
</gene>
<dbReference type="GO" id="GO:0044545">
    <property type="term" value="C:NSL complex"/>
    <property type="evidence" value="ECO:0007669"/>
    <property type="project" value="TreeGrafter"/>
</dbReference>
<dbReference type="EMBL" id="CP133618">
    <property type="protein sequence ID" value="WMV37631.1"/>
    <property type="molecule type" value="Genomic_DNA"/>
</dbReference>
<name>A0AAF0U1Q8_SOLVR</name>
<dbReference type="Proteomes" id="UP001234989">
    <property type="component" value="Chromosome 7"/>
</dbReference>
<reference evidence="1" key="1">
    <citation type="submission" date="2023-08" db="EMBL/GenBank/DDBJ databases">
        <title>A de novo genome assembly of Solanum verrucosum Schlechtendal, a Mexican diploid species geographically isolated from the other diploid A-genome species in potato relatives.</title>
        <authorList>
            <person name="Hosaka K."/>
        </authorList>
    </citation>
    <scope>NUCLEOTIDE SEQUENCE</scope>
    <source>
        <tissue evidence="1">Young leaves</tissue>
    </source>
</reference>
<dbReference type="GO" id="GO:0045944">
    <property type="term" value="P:positive regulation of transcription by RNA polymerase II"/>
    <property type="evidence" value="ECO:0007669"/>
    <property type="project" value="TreeGrafter"/>
</dbReference>
<dbReference type="AlphaFoldDB" id="A0AAF0U1Q8"/>
<keyword evidence="2" id="KW-1185">Reference proteome</keyword>
<dbReference type="GO" id="GO:0002151">
    <property type="term" value="F:G-quadruplex RNA binding"/>
    <property type="evidence" value="ECO:0007669"/>
    <property type="project" value="InterPro"/>
</dbReference>
<feature type="non-terminal residue" evidence="1">
    <location>
        <position position="1"/>
    </location>
</feature>
<accession>A0AAF0U1Q8</accession>
<dbReference type="PANTHER" id="PTHR13233">
    <property type="entry name" value="MICROSPHERULE PROTEIN 1"/>
    <property type="match status" value="1"/>
</dbReference>
<dbReference type="GO" id="GO:0071339">
    <property type="term" value="C:MLL1 complex"/>
    <property type="evidence" value="ECO:0007669"/>
    <property type="project" value="InterPro"/>
</dbReference>
<proteinExistence type="predicted"/>
<sequence>ATIKMDMHGLFHLQNIGKYPIHVNGKEVLPKQSLTLTSGSFIEVREVRFIFEINQSQVKRYMEESQSQDMKA</sequence>
<protein>
    <recommendedName>
        <fullName evidence="3">FHA domain-containing protein</fullName>
    </recommendedName>
</protein>
<organism evidence="1 2">
    <name type="scientific">Solanum verrucosum</name>
    <dbReference type="NCBI Taxonomy" id="315347"/>
    <lineage>
        <taxon>Eukaryota</taxon>
        <taxon>Viridiplantae</taxon>
        <taxon>Streptophyta</taxon>
        <taxon>Embryophyta</taxon>
        <taxon>Tracheophyta</taxon>
        <taxon>Spermatophyta</taxon>
        <taxon>Magnoliopsida</taxon>
        <taxon>eudicotyledons</taxon>
        <taxon>Gunneridae</taxon>
        <taxon>Pentapetalae</taxon>
        <taxon>asterids</taxon>
        <taxon>lamiids</taxon>
        <taxon>Solanales</taxon>
        <taxon>Solanaceae</taxon>
        <taxon>Solanoideae</taxon>
        <taxon>Solaneae</taxon>
        <taxon>Solanum</taxon>
    </lineage>
</organism>
<dbReference type="InterPro" id="IPR037912">
    <property type="entry name" value="MCRS1"/>
</dbReference>
<dbReference type="GO" id="GO:0031011">
    <property type="term" value="C:Ino80 complex"/>
    <property type="evidence" value="ECO:0007669"/>
    <property type="project" value="InterPro"/>
</dbReference>
<evidence type="ECO:0000313" key="1">
    <source>
        <dbReference type="EMBL" id="WMV37631.1"/>
    </source>
</evidence>
<evidence type="ECO:0008006" key="3">
    <source>
        <dbReference type="Google" id="ProtNLM"/>
    </source>
</evidence>
<dbReference type="PANTHER" id="PTHR13233:SF0">
    <property type="entry name" value="MICROSPHERULE PROTEIN 1"/>
    <property type="match status" value="1"/>
</dbReference>
<evidence type="ECO:0000313" key="2">
    <source>
        <dbReference type="Proteomes" id="UP001234989"/>
    </source>
</evidence>